<evidence type="ECO:0000259" key="1">
    <source>
        <dbReference type="Pfam" id="PF05729"/>
    </source>
</evidence>
<dbReference type="InterPro" id="IPR027417">
    <property type="entry name" value="P-loop_NTPase"/>
</dbReference>
<reference evidence="2" key="1">
    <citation type="journal article" date="2020" name="Fungal Divers.">
        <title>Resolving the Mortierellaceae phylogeny through synthesis of multi-gene phylogenetics and phylogenomics.</title>
        <authorList>
            <person name="Vandepol N."/>
            <person name="Liber J."/>
            <person name="Desiro A."/>
            <person name="Na H."/>
            <person name="Kennedy M."/>
            <person name="Barry K."/>
            <person name="Grigoriev I.V."/>
            <person name="Miller A.N."/>
            <person name="O'Donnell K."/>
            <person name="Stajich J.E."/>
            <person name="Bonito G."/>
        </authorList>
    </citation>
    <scope>NUCLEOTIDE SEQUENCE</scope>
    <source>
        <strain evidence="2">NRRL 6426</strain>
    </source>
</reference>
<accession>A0A9P5VDM5</accession>
<evidence type="ECO:0000313" key="2">
    <source>
        <dbReference type="EMBL" id="KAF9153988.1"/>
    </source>
</evidence>
<dbReference type="EMBL" id="JAAAUQ010000142">
    <property type="protein sequence ID" value="KAF9153988.1"/>
    <property type="molecule type" value="Genomic_DNA"/>
</dbReference>
<protein>
    <recommendedName>
        <fullName evidence="1">NACHT domain-containing protein</fullName>
    </recommendedName>
</protein>
<name>A0A9P5VDM5_9FUNG</name>
<dbReference type="Pfam" id="PF05729">
    <property type="entry name" value="NACHT"/>
    <property type="match status" value="1"/>
</dbReference>
<dbReference type="OrthoDB" id="2399690at2759"/>
<feature type="domain" description="NACHT" evidence="1">
    <location>
        <begin position="95"/>
        <end position="179"/>
    </location>
</feature>
<dbReference type="AlphaFoldDB" id="A0A9P5VDM5"/>
<sequence length="180" mass="20721">MLRRYEGGRDYNKRPCYDLPELARQMQTAAEERVRRLKSLCLDAPEPEIYIEPYGYDQPLGVIQSHNNTSLDAPDPLARPLMVMAQEFLESNKQVLLIMGDPGSGKTVFVRQLERELWGDYTGFNDPIPILVNLPEFGNTANDFLGQVLKSKGFNSEHIQILRHYKRRFILICDGYDEAQ</sequence>
<gene>
    <name evidence="2" type="ORF">BG015_002188</name>
</gene>
<keyword evidence="3" id="KW-1185">Reference proteome</keyword>
<organism evidence="2 3">
    <name type="scientific">Linnemannia schmuckeri</name>
    <dbReference type="NCBI Taxonomy" id="64567"/>
    <lineage>
        <taxon>Eukaryota</taxon>
        <taxon>Fungi</taxon>
        <taxon>Fungi incertae sedis</taxon>
        <taxon>Mucoromycota</taxon>
        <taxon>Mortierellomycotina</taxon>
        <taxon>Mortierellomycetes</taxon>
        <taxon>Mortierellales</taxon>
        <taxon>Mortierellaceae</taxon>
        <taxon>Linnemannia</taxon>
    </lineage>
</organism>
<dbReference type="Gene3D" id="3.40.50.300">
    <property type="entry name" value="P-loop containing nucleotide triphosphate hydrolases"/>
    <property type="match status" value="1"/>
</dbReference>
<dbReference type="SUPFAM" id="SSF52540">
    <property type="entry name" value="P-loop containing nucleoside triphosphate hydrolases"/>
    <property type="match status" value="1"/>
</dbReference>
<feature type="non-terminal residue" evidence="2">
    <location>
        <position position="180"/>
    </location>
</feature>
<dbReference type="InterPro" id="IPR007111">
    <property type="entry name" value="NACHT_NTPase"/>
</dbReference>
<proteinExistence type="predicted"/>
<comment type="caution">
    <text evidence="2">The sequence shown here is derived from an EMBL/GenBank/DDBJ whole genome shotgun (WGS) entry which is preliminary data.</text>
</comment>
<dbReference type="Proteomes" id="UP000748756">
    <property type="component" value="Unassembled WGS sequence"/>
</dbReference>
<evidence type="ECO:0000313" key="3">
    <source>
        <dbReference type="Proteomes" id="UP000748756"/>
    </source>
</evidence>